<proteinExistence type="predicted"/>
<dbReference type="EMBL" id="GBXM01095718">
    <property type="protein sequence ID" value="JAH12859.1"/>
    <property type="molecule type" value="Transcribed_RNA"/>
</dbReference>
<name>A0A0E9Q7Z7_ANGAN</name>
<reference evidence="1" key="1">
    <citation type="submission" date="2014-11" db="EMBL/GenBank/DDBJ databases">
        <authorList>
            <person name="Amaro Gonzalez C."/>
        </authorList>
    </citation>
    <scope>NUCLEOTIDE SEQUENCE</scope>
</reference>
<sequence>MFRFGLFLSPNTPEFVCFFFFFKIFWSSV</sequence>
<accession>A0A0E9Q7Z7</accession>
<dbReference type="AlphaFoldDB" id="A0A0E9Q7Z7"/>
<reference evidence="1" key="2">
    <citation type="journal article" date="2015" name="Fish Shellfish Immunol.">
        <title>Early steps in the European eel (Anguilla anguilla)-Vibrio vulnificus interaction in the gills: Role of the RtxA13 toxin.</title>
        <authorList>
            <person name="Callol A."/>
            <person name="Pajuelo D."/>
            <person name="Ebbesson L."/>
            <person name="Teles M."/>
            <person name="MacKenzie S."/>
            <person name="Amaro C."/>
        </authorList>
    </citation>
    <scope>NUCLEOTIDE SEQUENCE</scope>
</reference>
<evidence type="ECO:0000313" key="1">
    <source>
        <dbReference type="EMBL" id="JAH12859.1"/>
    </source>
</evidence>
<organism evidence="1">
    <name type="scientific">Anguilla anguilla</name>
    <name type="common">European freshwater eel</name>
    <name type="synonym">Muraena anguilla</name>
    <dbReference type="NCBI Taxonomy" id="7936"/>
    <lineage>
        <taxon>Eukaryota</taxon>
        <taxon>Metazoa</taxon>
        <taxon>Chordata</taxon>
        <taxon>Craniata</taxon>
        <taxon>Vertebrata</taxon>
        <taxon>Euteleostomi</taxon>
        <taxon>Actinopterygii</taxon>
        <taxon>Neopterygii</taxon>
        <taxon>Teleostei</taxon>
        <taxon>Anguilliformes</taxon>
        <taxon>Anguillidae</taxon>
        <taxon>Anguilla</taxon>
    </lineage>
</organism>
<protein>
    <submittedName>
        <fullName evidence="1">Uncharacterized protein</fullName>
    </submittedName>
</protein>